<dbReference type="AlphaFoldDB" id="A0A255DJD4"/>
<name>A0A255DJD4_9MYCO</name>
<comment type="caution">
    <text evidence="1">The sequence shown here is derived from an EMBL/GenBank/DDBJ whole genome shotgun (WGS) entry which is preliminary data.</text>
</comment>
<accession>A0A255DJD4</accession>
<evidence type="ECO:0000313" key="1">
    <source>
        <dbReference type="EMBL" id="OYN79557.1"/>
    </source>
</evidence>
<organism evidence="1 2">
    <name type="scientific">Mycolicibacterium sphagni</name>
    <dbReference type="NCBI Taxonomy" id="1786"/>
    <lineage>
        <taxon>Bacteria</taxon>
        <taxon>Bacillati</taxon>
        <taxon>Actinomycetota</taxon>
        <taxon>Actinomycetes</taxon>
        <taxon>Mycobacteriales</taxon>
        <taxon>Mycobacteriaceae</taxon>
        <taxon>Mycolicibacterium</taxon>
    </lineage>
</organism>
<gene>
    <name evidence="1" type="ORF">CG716_11675</name>
</gene>
<protein>
    <recommendedName>
        <fullName evidence="3">AAA family ATPase</fullName>
    </recommendedName>
</protein>
<evidence type="ECO:0000313" key="2">
    <source>
        <dbReference type="Proteomes" id="UP000216063"/>
    </source>
</evidence>
<proteinExistence type="predicted"/>
<dbReference type="SUPFAM" id="SSF52540">
    <property type="entry name" value="P-loop containing nucleoside triphosphate hydrolases"/>
    <property type="match status" value="1"/>
</dbReference>
<reference evidence="1 2" key="1">
    <citation type="submission" date="2017-07" db="EMBL/GenBank/DDBJ databases">
        <title>The new phylogeny of genus Mycobacterium.</title>
        <authorList>
            <person name="Tortoli E."/>
            <person name="Trovato A."/>
            <person name="Cirillo D.M."/>
        </authorList>
    </citation>
    <scope>NUCLEOTIDE SEQUENCE [LARGE SCALE GENOMIC DNA]</scope>
    <source>
        <strain evidence="1 2">ATCC 33027</strain>
    </source>
</reference>
<dbReference type="EMBL" id="NOZR01000008">
    <property type="protein sequence ID" value="OYN79557.1"/>
    <property type="molecule type" value="Genomic_DNA"/>
</dbReference>
<dbReference type="Pfam" id="PF13481">
    <property type="entry name" value="AAA_25"/>
    <property type="match status" value="1"/>
</dbReference>
<keyword evidence="2" id="KW-1185">Reference proteome</keyword>
<evidence type="ECO:0008006" key="3">
    <source>
        <dbReference type="Google" id="ProtNLM"/>
    </source>
</evidence>
<sequence length="406" mass="42671">MGRGTGAQLPARPGSGIAVKRVHITWADSIAPEPVTWAWSGSLEPLYEGSEDSDGIGPESSESSGRIAAGTIAIAAGPEGVGKSSFGITIAALVSTGRLHGAWFGTPRTVLYAAVEDSWAHTLVPRLMAAGADLARIGRFEVVSDEDLAATLSLPHDNDLFEAAISDHDVALVVLDPLMSLVSDRIDTHREREVREALDPLAKIADRTKAVILGIAHWNKGSGSDISARITGSGAFKNVPRAIFGFGRDPESLDGGCVMTQSKNSLGRSDLPSIRYRIESATVGTPHGDAHTGRLVVLGVSDRSLAEILATANSGEKGKGRAEKLTPAQEFILTYVQAYGDAHGEVASRDLLTQGAIEGFKENDLSKARNAMRNLVGTRKTGTDGGWNWFLTDEGVNAQSGNAAAA</sequence>
<dbReference type="OrthoDB" id="4926055at2"/>
<dbReference type="Proteomes" id="UP000216063">
    <property type="component" value="Unassembled WGS sequence"/>
</dbReference>
<dbReference type="InterPro" id="IPR027417">
    <property type="entry name" value="P-loop_NTPase"/>
</dbReference>
<dbReference type="Gene3D" id="3.40.50.300">
    <property type="entry name" value="P-loop containing nucleotide triphosphate hydrolases"/>
    <property type="match status" value="1"/>
</dbReference>